<dbReference type="Proteomes" id="UP000756921">
    <property type="component" value="Unassembled WGS sequence"/>
</dbReference>
<gene>
    <name evidence="2" type="ORF">PMIN01_00035</name>
</gene>
<dbReference type="EMBL" id="WJXW01000001">
    <property type="protein sequence ID" value="KAF9740496.1"/>
    <property type="molecule type" value="Genomic_DNA"/>
</dbReference>
<feature type="region of interest" description="Disordered" evidence="1">
    <location>
        <begin position="186"/>
        <end position="333"/>
    </location>
</feature>
<name>A0A9P6GRH2_9PLEO</name>
<sequence length="333" mass="36099">MGWKLGGSKYSPDSLMESIKILEEMKVRNAARLSEGVGPLAPGYFRPTRPFVRFSPQRPATAAQQSAIPTSSRQMRVPEPLNIPQLSAQKSLPHTLGPLLHQLPGQQPIADASEAGLIPSPYTQHYTSQSQQIPGSALQPSQRSILPMPAHRSVLYELLFESAPSPAVRTPGSLSPPVTAILRKASPWTAGDSPAEPSQWDCARTRTRPRSQFSTLPLPSMRRRRLRTPSDPPPPLSRCTCGDDCTCPPPPTERQLGPRCGDVNSPWYKSLFGQASQPPAPRIQISPPSPRSAGPRPESANAVPAEQQPELLSPHAARRTRPPDGTASSDKSE</sequence>
<keyword evidence="3" id="KW-1185">Reference proteome</keyword>
<reference evidence="2" key="1">
    <citation type="journal article" date="2020" name="Mol. Plant Microbe Interact.">
        <title>Genome Sequence of the Biocontrol Agent Coniothyrium minitans strain Conio (IMI 134523).</title>
        <authorList>
            <person name="Patel D."/>
            <person name="Shittu T.A."/>
            <person name="Baroncelli R."/>
            <person name="Muthumeenakshi S."/>
            <person name="Osborne T.H."/>
            <person name="Janganan T.K."/>
            <person name="Sreenivasaprasad S."/>
        </authorList>
    </citation>
    <scope>NUCLEOTIDE SEQUENCE</scope>
    <source>
        <strain evidence="2">Conio</strain>
    </source>
</reference>
<dbReference type="AlphaFoldDB" id="A0A9P6GRH2"/>
<proteinExistence type="predicted"/>
<dbReference type="OrthoDB" id="10508180at2759"/>
<comment type="caution">
    <text evidence="2">The sequence shown here is derived from an EMBL/GenBank/DDBJ whole genome shotgun (WGS) entry which is preliminary data.</text>
</comment>
<protein>
    <submittedName>
        <fullName evidence="2">Uncharacterized protein</fullName>
    </submittedName>
</protein>
<organism evidence="2 3">
    <name type="scientific">Paraphaeosphaeria minitans</name>
    <dbReference type="NCBI Taxonomy" id="565426"/>
    <lineage>
        <taxon>Eukaryota</taxon>
        <taxon>Fungi</taxon>
        <taxon>Dikarya</taxon>
        <taxon>Ascomycota</taxon>
        <taxon>Pezizomycotina</taxon>
        <taxon>Dothideomycetes</taxon>
        <taxon>Pleosporomycetidae</taxon>
        <taxon>Pleosporales</taxon>
        <taxon>Massarineae</taxon>
        <taxon>Didymosphaeriaceae</taxon>
        <taxon>Paraphaeosphaeria</taxon>
    </lineage>
</organism>
<feature type="compositionally biased region" description="Low complexity" evidence="1">
    <location>
        <begin position="282"/>
        <end position="300"/>
    </location>
</feature>
<accession>A0A9P6GRH2</accession>
<feature type="compositionally biased region" description="Low complexity" evidence="1">
    <location>
        <begin position="237"/>
        <end position="246"/>
    </location>
</feature>
<evidence type="ECO:0000256" key="1">
    <source>
        <dbReference type="SAM" id="MobiDB-lite"/>
    </source>
</evidence>
<evidence type="ECO:0000313" key="3">
    <source>
        <dbReference type="Proteomes" id="UP000756921"/>
    </source>
</evidence>
<evidence type="ECO:0000313" key="2">
    <source>
        <dbReference type="EMBL" id="KAF9740496.1"/>
    </source>
</evidence>